<name>A0ABP0KSU5_9DINO</name>
<sequence length="807" mass="89224">MPKPRKHLARLLRKQAGCRMLPAALGRMVPAGPCLQPQSHAALASRRSFFAWPEWAAGAANDFVAVMSNVDGTISLFQRLPPLKPVLGQLEQARGWLQNWKHSPVPELTEEMLKKSVAMIGTASELAGQNPFHQRTQVELQKQVHELFVYIVLLQLLSTSTTSHFRFRIVHGVPTVYCWESALVESFSLELLRVPKPFRPVGQAMGDADAEELRKSGAFSEVASASEDLSKTYDDVKRRQAEWIPKDVASNQCGKEVRRLLTVHGPKTVASSDGVLYFTTKGTTATKDTTSTKDTTTTKGTETRLLKHDFEGKELKSFPVSNIKGCTGMAIAGDTVVASLPDKVLCFKLSEEDVKCTEPSPSPVKGISVDQQSQSHAYYCVGHSVVCLDCVTMKEHSIMGKCDEEGCGKPGTPPTKLLLHDPSATAVVDSRLFIADTGNHRVLCLDMRENHCTVVFEGEHPSLLAADGDGLCVYDGEQNKIFHVSMGTWEKEHVLGTGTRAFSREGLPPRSTNLGKVISMALGHGRELTFVCDDDDNVRTCRMPASLESSATPCATSAGPMSATDKGQEGLIPLQHDCLQPTCGFKLDFFCSGQPTPMILSEPLPHDQKEVHIKCTLSSPMGGVGISLLAENVGDSNRRPVDCHLMSSPEWNARVFVSTLSKLTKRQNAKQESNQQVADEQVAWQRKSFQEVLKKGMKIFHDWVKSESPKENSDKESPKENSIEEAFYLRRENHLEATVERRYDEREDCSIVLFKELKVNGKRRAGELDEIKVGPHVPVRLCIFAFPDGPFLKCKEPPKISELRSYV</sequence>
<protein>
    <recommendedName>
        <fullName evidence="3">NHL repeat-containing protein 2</fullName>
    </recommendedName>
</protein>
<keyword evidence="2" id="KW-1185">Reference proteome</keyword>
<dbReference type="SUPFAM" id="SSF101898">
    <property type="entry name" value="NHL repeat"/>
    <property type="match status" value="1"/>
</dbReference>
<dbReference type="EMBL" id="CAXAMN010009546">
    <property type="protein sequence ID" value="CAK9029032.1"/>
    <property type="molecule type" value="Genomic_DNA"/>
</dbReference>
<evidence type="ECO:0000313" key="2">
    <source>
        <dbReference type="Proteomes" id="UP001642484"/>
    </source>
</evidence>
<accession>A0ABP0KSU5</accession>
<organism evidence="1 2">
    <name type="scientific">Durusdinium trenchii</name>
    <dbReference type="NCBI Taxonomy" id="1381693"/>
    <lineage>
        <taxon>Eukaryota</taxon>
        <taxon>Sar</taxon>
        <taxon>Alveolata</taxon>
        <taxon>Dinophyceae</taxon>
        <taxon>Suessiales</taxon>
        <taxon>Symbiodiniaceae</taxon>
        <taxon>Durusdinium</taxon>
    </lineage>
</organism>
<evidence type="ECO:0000313" key="1">
    <source>
        <dbReference type="EMBL" id="CAK9029032.1"/>
    </source>
</evidence>
<comment type="caution">
    <text evidence="1">The sequence shown here is derived from an EMBL/GenBank/DDBJ whole genome shotgun (WGS) entry which is preliminary data.</text>
</comment>
<gene>
    <name evidence="1" type="ORF">CCMP2556_LOCUS17331</name>
</gene>
<reference evidence="1 2" key="1">
    <citation type="submission" date="2024-02" db="EMBL/GenBank/DDBJ databases">
        <authorList>
            <person name="Chen Y."/>
            <person name="Shah S."/>
            <person name="Dougan E. K."/>
            <person name="Thang M."/>
            <person name="Chan C."/>
        </authorList>
    </citation>
    <scope>NUCLEOTIDE SEQUENCE [LARGE SCALE GENOMIC DNA]</scope>
</reference>
<evidence type="ECO:0008006" key="3">
    <source>
        <dbReference type="Google" id="ProtNLM"/>
    </source>
</evidence>
<dbReference type="Proteomes" id="UP001642484">
    <property type="component" value="Unassembled WGS sequence"/>
</dbReference>
<proteinExistence type="predicted"/>